<dbReference type="GO" id="GO:0005524">
    <property type="term" value="F:ATP binding"/>
    <property type="evidence" value="ECO:0007669"/>
    <property type="project" value="UniProtKB-KW"/>
</dbReference>
<dbReference type="Pfam" id="PF00271">
    <property type="entry name" value="Helicase_C"/>
    <property type="match status" value="1"/>
</dbReference>
<dbReference type="InterPro" id="IPR027417">
    <property type="entry name" value="P-loop_NTPase"/>
</dbReference>
<keyword evidence="1" id="KW-0547">Nucleotide-binding</keyword>
<sequence length="1043" mass="110563">MTSPQGSFRGLFVGVNRYQSPRIGNLAAAVRDAQALHALFTDNLGPGAGLLTDQDATRDRLVQELKALAVSSVPDDVVVISYSGHGSDTHELITYDADRDDLASTCLSLDELTELVSAIPARQLVVILDCCFSGGAGAKVLRASRVPRGAGGGVPLSTQALLERLAGQGRLILTASTGDQPAWENPRYGHGLLTYHLLQALQGGGDVVRDGKVSLYELLGYVTRSVIGDASGNYGARQHPTLRGRMDGQIQWPVFTPGSAFTALFPSLGTAPATRDITGLSSHGVGPAVLEAWSAAFNELNDLQVAAINEAGVLRGDNVLVTAPTSSGKTMIGELAAVRAAEQGGRSAFLLPTRALVNEQYERFRRIYGPLGLRVVHATGESGDQVGAILRGQFDLAVLTYEKFGGLAIGYEHLLSLLGVAVIDEVQTVVDRGRGPYLEFILTLLKMRSSQGVRPQVIALSAVLGDLGGLDTWLGAYHLAWTERPVPLQEGVLVPDGTYRHLTADGWEASEQLLPPIPWATRNRDVVIPLVAKLVDDGQQVTVFRSTRGAARSCAGYLVQALGLPAADVALARLPASDPSGVSTDLRNCLAGGVAFHISDLERDEKRVLEECFREPDSQIRVLVATTTLAQGVNLPAETVVIAELDHPLAAGATTPYTVAEYKNIAGRAGRKGLVQQGRAIVLAGGAFDGGRIWGQYITGQPEALHSRLLGDGVDLYTLLLRVVAVATPPAGRSGLSEDDIVDFLALSFAGHQARLTGQGDAFSRPTVVAALHELRSAGLVSDSTDEVAMTELGALVAQGGITVASAVRVAQVLRQLQPAQIKRATLIAATQLTDEMDGVRVRVNSRGWQKERQTYFGELVRHNAAPRVIGALDTADRTVGPARAKKAVACLHWMGGLPVAQIERNIMIHLPGNDAAGPVRATASRMLDVIPTVIEIARHLHPDAALDELARLLPVQLEHGVPSEVVPLAAQAGASLGRADYLRLHAQGLVEPVRIIDADEDALLECVGGIRGRLEYLRAAAERMADTSDAPDFAALLAPSVD</sequence>
<dbReference type="RefSeq" id="WP_165818705.1">
    <property type="nucleotide sequence ID" value="NZ_FZMO01000564.1"/>
</dbReference>
<keyword evidence="3 7" id="KW-0347">Helicase</keyword>
<reference evidence="7 8" key="1">
    <citation type="submission" date="2017-06" db="EMBL/GenBank/DDBJ databases">
        <authorList>
            <person name="Kim H.J."/>
            <person name="Triplett B.A."/>
        </authorList>
    </citation>
    <scope>NUCLEOTIDE SEQUENCE [LARGE SCALE GENOMIC DNA]</scope>
    <source>
        <strain evidence="7">FRACA_ARgP5</strain>
    </source>
</reference>
<keyword evidence="2" id="KW-0378">Hydrolase</keyword>
<dbReference type="EMBL" id="FZMO01000564">
    <property type="protein sequence ID" value="SNQ52192.1"/>
    <property type="molecule type" value="Genomic_DNA"/>
</dbReference>
<evidence type="ECO:0000256" key="1">
    <source>
        <dbReference type="ARBA" id="ARBA00022741"/>
    </source>
</evidence>
<dbReference type="GO" id="GO:0004197">
    <property type="term" value="F:cysteine-type endopeptidase activity"/>
    <property type="evidence" value="ECO:0007669"/>
    <property type="project" value="InterPro"/>
</dbReference>
<organism evidence="7 8">
    <name type="scientific">Frankia canadensis</name>
    <dbReference type="NCBI Taxonomy" id="1836972"/>
    <lineage>
        <taxon>Bacteria</taxon>
        <taxon>Bacillati</taxon>
        <taxon>Actinomycetota</taxon>
        <taxon>Actinomycetes</taxon>
        <taxon>Frankiales</taxon>
        <taxon>Frankiaceae</taxon>
        <taxon>Frankia</taxon>
    </lineage>
</organism>
<proteinExistence type="predicted"/>
<dbReference type="PANTHER" id="PTHR47961:SF10">
    <property type="entry name" value="ATP-DEPENDENT DNA HELICASE HEL308"/>
    <property type="match status" value="1"/>
</dbReference>
<evidence type="ECO:0000259" key="5">
    <source>
        <dbReference type="PROSITE" id="PS51192"/>
    </source>
</evidence>
<evidence type="ECO:0000256" key="4">
    <source>
        <dbReference type="ARBA" id="ARBA00022840"/>
    </source>
</evidence>
<dbReference type="PROSITE" id="PS51194">
    <property type="entry name" value="HELICASE_CTER"/>
    <property type="match status" value="1"/>
</dbReference>
<protein>
    <submittedName>
        <fullName evidence="7">Putative helicase</fullName>
    </submittedName>
</protein>
<dbReference type="Gene3D" id="3.40.50.1460">
    <property type="match status" value="1"/>
</dbReference>
<keyword evidence="8" id="KW-1185">Reference proteome</keyword>
<dbReference type="SMART" id="SM00487">
    <property type="entry name" value="DEXDc"/>
    <property type="match status" value="1"/>
</dbReference>
<dbReference type="Gene3D" id="3.40.50.300">
    <property type="entry name" value="P-loop containing nucleotide triphosphate hydrolases"/>
    <property type="match status" value="2"/>
</dbReference>
<evidence type="ECO:0000256" key="3">
    <source>
        <dbReference type="ARBA" id="ARBA00022806"/>
    </source>
</evidence>
<dbReference type="InterPro" id="IPR011545">
    <property type="entry name" value="DEAD/DEAH_box_helicase_dom"/>
</dbReference>
<dbReference type="InterPro" id="IPR001650">
    <property type="entry name" value="Helicase_C-like"/>
</dbReference>
<dbReference type="InterPro" id="IPR014001">
    <property type="entry name" value="Helicase_ATP-bd"/>
</dbReference>
<dbReference type="AlphaFoldDB" id="A0A2I2L2P7"/>
<evidence type="ECO:0000259" key="6">
    <source>
        <dbReference type="PROSITE" id="PS51194"/>
    </source>
</evidence>
<dbReference type="SMART" id="SM00490">
    <property type="entry name" value="HELICc"/>
    <property type="match status" value="1"/>
</dbReference>
<gene>
    <name evidence="7" type="ORF">FRACA_950011</name>
</gene>
<dbReference type="Pfam" id="PF00270">
    <property type="entry name" value="DEAD"/>
    <property type="match status" value="1"/>
</dbReference>
<dbReference type="PROSITE" id="PS51192">
    <property type="entry name" value="HELICASE_ATP_BIND_1"/>
    <property type="match status" value="1"/>
</dbReference>
<dbReference type="Gene3D" id="1.10.3380.30">
    <property type="match status" value="1"/>
</dbReference>
<evidence type="ECO:0000313" key="7">
    <source>
        <dbReference type="EMBL" id="SNQ52192.1"/>
    </source>
</evidence>
<name>A0A2I2L2P7_9ACTN</name>
<keyword evidence="4" id="KW-0067">ATP-binding</keyword>
<dbReference type="InterPro" id="IPR050474">
    <property type="entry name" value="Hel308_SKI2-like"/>
</dbReference>
<evidence type="ECO:0000256" key="2">
    <source>
        <dbReference type="ARBA" id="ARBA00022801"/>
    </source>
</evidence>
<evidence type="ECO:0000313" key="8">
    <source>
        <dbReference type="Proteomes" id="UP000234331"/>
    </source>
</evidence>
<dbReference type="InterPro" id="IPR011600">
    <property type="entry name" value="Pept_C14_caspase"/>
</dbReference>
<dbReference type="GO" id="GO:0006508">
    <property type="term" value="P:proteolysis"/>
    <property type="evidence" value="ECO:0007669"/>
    <property type="project" value="InterPro"/>
</dbReference>
<dbReference type="GO" id="GO:0003676">
    <property type="term" value="F:nucleic acid binding"/>
    <property type="evidence" value="ECO:0007669"/>
    <property type="project" value="InterPro"/>
</dbReference>
<dbReference type="Proteomes" id="UP000234331">
    <property type="component" value="Unassembled WGS sequence"/>
</dbReference>
<dbReference type="PANTHER" id="PTHR47961">
    <property type="entry name" value="DNA POLYMERASE THETA, PUTATIVE (AFU_ORTHOLOGUE AFUA_1G05260)-RELATED"/>
    <property type="match status" value="1"/>
</dbReference>
<feature type="domain" description="Helicase ATP-binding" evidence="5">
    <location>
        <begin position="310"/>
        <end position="482"/>
    </location>
</feature>
<feature type="domain" description="Helicase C-terminal" evidence="6">
    <location>
        <begin position="526"/>
        <end position="722"/>
    </location>
</feature>
<dbReference type="Pfam" id="PF00656">
    <property type="entry name" value="Peptidase_C14"/>
    <property type="match status" value="1"/>
</dbReference>
<accession>A0A2I2L2P7</accession>
<dbReference type="SUPFAM" id="SSF52540">
    <property type="entry name" value="P-loop containing nucleoside triphosphate hydrolases"/>
    <property type="match status" value="1"/>
</dbReference>
<dbReference type="GO" id="GO:0004386">
    <property type="term" value="F:helicase activity"/>
    <property type="evidence" value="ECO:0007669"/>
    <property type="project" value="UniProtKB-KW"/>
</dbReference>